<feature type="compositionally biased region" description="Basic and acidic residues" evidence="1">
    <location>
        <begin position="318"/>
        <end position="334"/>
    </location>
</feature>
<dbReference type="EMBL" id="SODF01000003">
    <property type="protein sequence ID" value="TDW15821.1"/>
    <property type="molecule type" value="Genomic_DNA"/>
</dbReference>
<sequence>MAGELLRLGTEYFWATSIIEAVDPVGGHYAAERWNGQVLVTDGEPSLALQENLMNSTDRPLILPRRHLETVREAIGRQNGDLLGKPASQLQDLVEATGYATSQAVELTCAIPDLQGNPGSGPETQLNSDLADIVTRDQLAMVWHESDSAELMPAGDLPSPEFSWPGRSASTAATRELLTAIVTQQGWEPTPANISATAHRLIAVPPDRRWAATTGMLLGADEPGRADLRELAGGELRRGFEAAVREPETGAAALAVRGLLADPQGAARRTAMEALDAGQHLYGIDPALVPARGAVAATPARTPGSDAASVQPQLPADSDVRRSPRSDRDRGGRH</sequence>
<evidence type="ECO:0000313" key="3">
    <source>
        <dbReference type="Proteomes" id="UP000295447"/>
    </source>
</evidence>
<organism evidence="2 3">
    <name type="scientific">Kribbella kalugense</name>
    <dbReference type="NCBI Taxonomy" id="2512221"/>
    <lineage>
        <taxon>Bacteria</taxon>
        <taxon>Bacillati</taxon>
        <taxon>Actinomycetota</taxon>
        <taxon>Actinomycetes</taxon>
        <taxon>Propionibacteriales</taxon>
        <taxon>Kribbellaceae</taxon>
        <taxon>Kribbella</taxon>
    </lineage>
</organism>
<evidence type="ECO:0000256" key="1">
    <source>
        <dbReference type="SAM" id="MobiDB-lite"/>
    </source>
</evidence>
<feature type="region of interest" description="Disordered" evidence="1">
    <location>
        <begin position="297"/>
        <end position="334"/>
    </location>
</feature>
<protein>
    <submittedName>
        <fullName evidence="2">Uncharacterized protein</fullName>
    </submittedName>
</protein>
<name>A0A4R7ZHG6_9ACTN</name>
<proteinExistence type="predicted"/>
<evidence type="ECO:0000313" key="2">
    <source>
        <dbReference type="EMBL" id="TDW15821.1"/>
    </source>
</evidence>
<dbReference type="RefSeq" id="WP_134123645.1">
    <property type="nucleotide sequence ID" value="NZ_SODF01000003.1"/>
</dbReference>
<accession>A0A4R7ZHG6</accession>
<dbReference type="AlphaFoldDB" id="A0A4R7ZHG6"/>
<comment type="caution">
    <text evidence="2">The sequence shown here is derived from an EMBL/GenBank/DDBJ whole genome shotgun (WGS) entry which is preliminary data.</text>
</comment>
<gene>
    <name evidence="2" type="ORF">EV650_7315</name>
</gene>
<dbReference type="Proteomes" id="UP000295447">
    <property type="component" value="Unassembled WGS sequence"/>
</dbReference>
<dbReference type="OrthoDB" id="3812412at2"/>
<reference evidence="2 3" key="1">
    <citation type="submission" date="2019-03" db="EMBL/GenBank/DDBJ databases">
        <title>Genomic Encyclopedia of Type Strains, Phase III (KMG-III): the genomes of soil and plant-associated and newly described type strains.</title>
        <authorList>
            <person name="Whitman W."/>
        </authorList>
    </citation>
    <scope>NUCLEOTIDE SEQUENCE [LARGE SCALE GENOMIC DNA]</scope>
    <source>
        <strain evidence="2 3">VKM Ac-2570</strain>
    </source>
</reference>
<keyword evidence="3" id="KW-1185">Reference proteome</keyword>